<proteinExistence type="inferred from homology"/>
<dbReference type="PANTHER" id="PTHR13486:SF2">
    <property type="entry name" value="SPLICING FACTOR C9ORF78"/>
    <property type="match status" value="1"/>
</dbReference>
<dbReference type="EMBL" id="LSSK01001441">
    <property type="protein sequence ID" value="OMH79714.1"/>
    <property type="molecule type" value="Genomic_DNA"/>
</dbReference>
<dbReference type="AlphaFoldDB" id="A0A1R1PFF2"/>
<feature type="region of interest" description="Disordered" evidence="4">
    <location>
        <begin position="148"/>
        <end position="195"/>
    </location>
</feature>
<comment type="similarity">
    <text evidence="2">Belongs to the TLS1 family.</text>
</comment>
<keyword evidence="6" id="KW-1185">Reference proteome</keyword>
<gene>
    <name evidence="5" type="ORF">AX774_g6864</name>
</gene>
<evidence type="ECO:0000313" key="6">
    <source>
        <dbReference type="Proteomes" id="UP000188320"/>
    </source>
</evidence>
<dbReference type="PANTHER" id="PTHR13486">
    <property type="entry name" value="TELOMERE LENGTH AND SILENCING PROTEIN 1 TLS1 FAMILY MEMBER"/>
    <property type="match status" value="1"/>
</dbReference>
<evidence type="ECO:0000256" key="4">
    <source>
        <dbReference type="SAM" id="MobiDB-lite"/>
    </source>
</evidence>
<evidence type="ECO:0000256" key="3">
    <source>
        <dbReference type="ARBA" id="ARBA00023242"/>
    </source>
</evidence>
<reference evidence="6" key="1">
    <citation type="submission" date="2017-01" db="EMBL/GenBank/DDBJ databases">
        <authorList>
            <person name="Wang Y."/>
            <person name="White M."/>
            <person name="Kvist S."/>
            <person name="Moncalvo J.-M."/>
        </authorList>
    </citation>
    <scope>NUCLEOTIDE SEQUENCE [LARGE SCALE GENOMIC DNA]</scope>
    <source>
        <strain evidence="6">COL-18-3</strain>
    </source>
</reference>
<comment type="subcellular location">
    <subcellularLocation>
        <location evidence="1">Nucleus</location>
    </subcellularLocation>
</comment>
<keyword evidence="3" id="KW-0539">Nucleus</keyword>
<accession>A0A1R1PFF2</accession>
<dbReference type="GO" id="GO:0000398">
    <property type="term" value="P:mRNA splicing, via spliceosome"/>
    <property type="evidence" value="ECO:0007669"/>
    <property type="project" value="TreeGrafter"/>
</dbReference>
<evidence type="ECO:0000256" key="1">
    <source>
        <dbReference type="ARBA" id="ARBA00004123"/>
    </source>
</evidence>
<comment type="caution">
    <text evidence="5">The sequence shown here is derived from an EMBL/GenBank/DDBJ whole genome shotgun (WGS) entry which is preliminary data.</text>
</comment>
<name>A0A1R1PFF2_ZANCU</name>
<organism evidence="5 6">
    <name type="scientific">Zancudomyces culisetae</name>
    <name type="common">Gut fungus</name>
    <name type="synonym">Smittium culisetae</name>
    <dbReference type="NCBI Taxonomy" id="1213189"/>
    <lineage>
        <taxon>Eukaryota</taxon>
        <taxon>Fungi</taxon>
        <taxon>Fungi incertae sedis</taxon>
        <taxon>Zoopagomycota</taxon>
        <taxon>Kickxellomycotina</taxon>
        <taxon>Harpellomycetes</taxon>
        <taxon>Harpellales</taxon>
        <taxon>Legeriomycetaceae</taxon>
        <taxon>Zancudomyces</taxon>
    </lineage>
</organism>
<dbReference type="OrthoDB" id="5627at2759"/>
<dbReference type="Proteomes" id="UP000188320">
    <property type="component" value="Unassembled WGS sequence"/>
</dbReference>
<evidence type="ECO:0000256" key="2">
    <source>
        <dbReference type="ARBA" id="ARBA00007643"/>
    </source>
</evidence>
<dbReference type="InterPro" id="IPR010756">
    <property type="entry name" value="Tls1-like"/>
</dbReference>
<dbReference type="GO" id="GO:0005681">
    <property type="term" value="C:spliceosomal complex"/>
    <property type="evidence" value="ECO:0007669"/>
    <property type="project" value="TreeGrafter"/>
</dbReference>
<feature type="compositionally biased region" description="Basic and acidic residues" evidence="4">
    <location>
        <begin position="148"/>
        <end position="191"/>
    </location>
</feature>
<sequence>MSFKKRKIGSRREFKKAIDSIFEEPQENSEVGNVRSEEMPKEEKLSISEIRLLQEFRGQKLGVSTLLGSHSGHLEQDSSNVDETGDTSLSAYPNVVAGGKKDQKNLKNEGKMTTIRTSDSFTHQTNIVDVDKHMLEFIERKMLEIKSKKAPDEDQAHLDGDETSKKLSEINKNEKIREKDQSSKSEREKNTEGNILISASMLTSVPEVDIDSLPAIENKGLKRKIKRHY</sequence>
<dbReference type="Pfam" id="PF07052">
    <property type="entry name" value="Hep_59"/>
    <property type="match status" value="1"/>
</dbReference>
<protein>
    <submittedName>
        <fullName evidence="5">Uncharacterized protein</fullName>
    </submittedName>
</protein>
<evidence type="ECO:0000313" key="5">
    <source>
        <dbReference type="EMBL" id="OMH79714.1"/>
    </source>
</evidence>